<dbReference type="eggNOG" id="COG2217">
    <property type="taxonomic scope" value="Bacteria"/>
</dbReference>
<comment type="caution">
    <text evidence="7">Lacks conserved residue(s) required for the propagation of feature annotation.</text>
</comment>
<evidence type="ECO:0000256" key="1">
    <source>
        <dbReference type="ARBA" id="ARBA00004651"/>
    </source>
</evidence>
<evidence type="ECO:0000313" key="10">
    <source>
        <dbReference type="Proteomes" id="UP000005947"/>
    </source>
</evidence>
<dbReference type="SFLD" id="SFLDS00003">
    <property type="entry name" value="Haloacid_Dehalogenase"/>
    <property type="match status" value="1"/>
</dbReference>
<dbReference type="SFLD" id="SFLDF00027">
    <property type="entry name" value="p-type_atpase"/>
    <property type="match status" value="1"/>
</dbReference>
<dbReference type="GeneID" id="93210927"/>
<evidence type="ECO:0000313" key="9">
    <source>
        <dbReference type="EMBL" id="EGF23224.1"/>
    </source>
</evidence>
<dbReference type="PROSITE" id="PS00154">
    <property type="entry name" value="ATPASE_E1_E2"/>
    <property type="match status" value="1"/>
</dbReference>
<dbReference type="InterPro" id="IPR008250">
    <property type="entry name" value="ATPase_P-typ_transduc_dom_A_sf"/>
</dbReference>
<dbReference type="Gene3D" id="3.40.1110.10">
    <property type="entry name" value="Calcium-transporting ATPase, cytoplasmic domain N"/>
    <property type="match status" value="1"/>
</dbReference>
<sequence>MQINICSDQPQRLRLRCDMGYISLAEARGISSELLAIDGVTSAHAHIQNCAFVIQYTSIQARLDVLAYFEQLDVLNIPTKEEAALDARSVEFEAAVENNRFYVELAFLFARRYVIKLLPLPPAALCAYVVVRAYGFIKKALQTLRTKKLQVEVLDATVIGISIFRKEYISVATIMFLLDLSDAVQRHVSYRSRLALKSGIITRAQKVWKVIDNEDRCVDLNEVVKGDVIHVLSGSVLPIDGEIIKGFADLNESSLTGESRLSHKETGASVYAGTAVEDGDIYVRVNAAAGSARIDAIVDMVEESTALKAHLQSRAEHLSDALVPYSFAAFFVVLLLTRRVSQALSVLMVDYSCAIKLSTPIAIASAMEEASSYGITVKGGKFFEALSDIDTVVFDKTGTLTKALPQLSRTLSFTELSEDETLRIAACIEEHFPHSIAKSITRAAEELNLDHTKELHTKVEYVVAHGIKTHVGDEEVCIGSERFIFDDLGVRRPQNLTLRLAELEHEQGSLGTLIYMSRASELAAVFSIKDPIREDAPAMIAALKSAGIKRLVMLTGDSEKTAREVAQTLGIDEYHAEILPEDKSEFIKQCQREGHRVAMVGDGINDSPALACADVSIAMSDASDIARAVADVSIHNTSLNSPVIAHRISTLLMRRIHEDFYGIVAVNTSLIVLGLLGLIPAIHAAYVHNGFTFAVTLRNTLPLLRDVQAREVQDDRRLGIV</sequence>
<organism evidence="9 10">
    <name type="scientific">Fannyhessea vaginae DSM 15829</name>
    <dbReference type="NCBI Taxonomy" id="525256"/>
    <lineage>
        <taxon>Bacteria</taxon>
        <taxon>Bacillati</taxon>
        <taxon>Actinomycetota</taxon>
        <taxon>Coriobacteriia</taxon>
        <taxon>Coriobacteriales</taxon>
        <taxon>Atopobiaceae</taxon>
        <taxon>Fannyhessea</taxon>
    </lineage>
</organism>
<dbReference type="SUPFAM" id="SSF56784">
    <property type="entry name" value="HAD-like"/>
    <property type="match status" value="1"/>
</dbReference>
<dbReference type="NCBIfam" id="TIGR01494">
    <property type="entry name" value="ATPase_P-type"/>
    <property type="match status" value="1"/>
</dbReference>
<dbReference type="Gene3D" id="3.40.50.1000">
    <property type="entry name" value="HAD superfamily/HAD-like"/>
    <property type="match status" value="1"/>
</dbReference>
<dbReference type="GO" id="GO:0005886">
    <property type="term" value="C:plasma membrane"/>
    <property type="evidence" value="ECO:0007669"/>
    <property type="project" value="UniProtKB-SubCell"/>
</dbReference>
<name>F1T5U0_9ACTN</name>
<comment type="subcellular location">
    <subcellularLocation>
        <location evidence="1">Cell membrane</location>
        <topology evidence="1">Multi-pass membrane protein</topology>
    </subcellularLocation>
</comment>
<feature type="transmembrane region" description="Helical" evidence="7">
    <location>
        <begin position="660"/>
        <end position="682"/>
    </location>
</feature>
<keyword evidence="3 7" id="KW-0812">Transmembrane</keyword>
<dbReference type="InterPro" id="IPR027256">
    <property type="entry name" value="P-typ_ATPase_IB"/>
</dbReference>
<keyword evidence="7" id="KW-0067">ATP-binding</keyword>
<protein>
    <submittedName>
        <fullName evidence="9">Heavy metal translocating P-type ATPase</fullName>
        <ecNumber evidence="9">3.6.3.-</ecNumber>
    </submittedName>
</protein>
<gene>
    <name evidence="9" type="ORF">HMPREF0091_10171</name>
</gene>
<dbReference type="GO" id="GO:0005524">
    <property type="term" value="F:ATP binding"/>
    <property type="evidence" value="ECO:0007669"/>
    <property type="project" value="UniProtKB-UniRule"/>
</dbReference>
<dbReference type="AlphaFoldDB" id="F1T5U0"/>
<dbReference type="Pfam" id="PF00702">
    <property type="entry name" value="Hydrolase"/>
    <property type="match status" value="1"/>
</dbReference>
<dbReference type="GO" id="GO:0016887">
    <property type="term" value="F:ATP hydrolysis activity"/>
    <property type="evidence" value="ECO:0007669"/>
    <property type="project" value="InterPro"/>
</dbReference>
<dbReference type="PANTHER" id="PTHR48085:SF5">
    <property type="entry name" value="CADMIUM_ZINC-TRANSPORTING ATPASE HMA4-RELATED"/>
    <property type="match status" value="1"/>
</dbReference>
<dbReference type="Pfam" id="PF00122">
    <property type="entry name" value="E1-E2_ATPase"/>
    <property type="match status" value="1"/>
</dbReference>
<dbReference type="Gene3D" id="2.70.150.10">
    <property type="entry name" value="Calcium-transporting ATPase, cytoplasmic transduction domain A"/>
    <property type="match status" value="1"/>
</dbReference>
<keyword evidence="7" id="KW-0479">Metal-binding</keyword>
<dbReference type="InterPro" id="IPR023299">
    <property type="entry name" value="ATPase_P-typ_cyto_dom_N"/>
</dbReference>
<dbReference type="PRINTS" id="PR00119">
    <property type="entry name" value="CATATPASE"/>
</dbReference>
<evidence type="ECO:0000256" key="5">
    <source>
        <dbReference type="ARBA" id="ARBA00022989"/>
    </source>
</evidence>
<reference evidence="9 10" key="1">
    <citation type="submission" date="2011-02" db="EMBL/GenBank/DDBJ databases">
        <authorList>
            <person name="Muzny D."/>
            <person name="Qin X."/>
            <person name="Buhay C."/>
            <person name="Dugan-Rocha S."/>
            <person name="Ding Y."/>
            <person name="Chen G."/>
            <person name="Hawes A."/>
            <person name="Holder M."/>
            <person name="Jhangiani S."/>
            <person name="Johnson A."/>
            <person name="Khan Z."/>
            <person name="Li Z."/>
            <person name="Liu W."/>
            <person name="Liu X."/>
            <person name="Perez L."/>
            <person name="Shen H."/>
            <person name="Wang Q."/>
            <person name="Watt J."/>
            <person name="Xi L."/>
            <person name="Xin Y."/>
            <person name="Zhou J."/>
            <person name="Deng J."/>
            <person name="Jiang H."/>
            <person name="Liu Y."/>
            <person name="Qu J."/>
            <person name="Song X.-Z."/>
            <person name="Zhang L."/>
            <person name="Villasana D."/>
            <person name="Johnson A."/>
            <person name="Liu J."/>
            <person name="Liyanage D."/>
            <person name="Lorensuhewa L."/>
            <person name="Robinson T."/>
            <person name="Song A."/>
            <person name="Song B.-B."/>
            <person name="Dinh H."/>
            <person name="Thornton R."/>
            <person name="Coyle M."/>
            <person name="Francisco L."/>
            <person name="Jackson L."/>
            <person name="Javaid M."/>
            <person name="Korchina V."/>
            <person name="Kovar C."/>
            <person name="Mata R."/>
            <person name="Mathew T."/>
            <person name="Ngo R."/>
            <person name="Nguyen L."/>
            <person name="Nguyen N."/>
            <person name="Okwuonu G."/>
            <person name="Ongeri F."/>
            <person name="Pham C."/>
            <person name="Simmons D."/>
            <person name="Wilczek-Boney K."/>
            <person name="Hale W."/>
            <person name="Jakkamsetti A."/>
            <person name="Pham P."/>
            <person name="Ruth R."/>
            <person name="San Lucas F."/>
            <person name="Warren J."/>
            <person name="Zhang J."/>
            <person name="Zhao Z."/>
            <person name="Zhou C."/>
            <person name="Zhu D."/>
            <person name="Lee S."/>
            <person name="Bess C."/>
            <person name="Blankenburg K."/>
            <person name="Forbes L."/>
            <person name="Fu Q."/>
            <person name="Gubbala S."/>
            <person name="Hirani K."/>
            <person name="Jayaseelan J.C."/>
            <person name="Lara F."/>
            <person name="Munidasa M."/>
            <person name="Palculict T."/>
            <person name="Patil S."/>
            <person name="Pu L.-L."/>
            <person name="Saada N."/>
            <person name="Tang L."/>
            <person name="Weissenberger G."/>
            <person name="Zhu Y."/>
            <person name="Hemphill L."/>
            <person name="Shang Y."/>
            <person name="Youmans B."/>
            <person name="Ayvaz T."/>
            <person name="Ross M."/>
            <person name="Santibanez J."/>
            <person name="Aqrawi P."/>
            <person name="Gross S."/>
            <person name="Joshi V."/>
            <person name="Fowler G."/>
            <person name="Nazareth L."/>
            <person name="Reid J."/>
            <person name="Worley K."/>
            <person name="Petrosino J."/>
            <person name="Highlander S."/>
            <person name="Gibbs R."/>
        </authorList>
    </citation>
    <scope>NUCLEOTIDE SEQUENCE [LARGE SCALE GENOMIC DNA]</scope>
    <source>
        <strain evidence="9 10">DSM 15829</strain>
    </source>
</reference>
<keyword evidence="4" id="KW-1278">Translocase</keyword>
<keyword evidence="6 7" id="KW-0472">Membrane</keyword>
<feature type="domain" description="P-type ATPase A" evidence="8">
    <location>
        <begin position="205"/>
        <end position="302"/>
    </location>
</feature>
<dbReference type="InterPro" id="IPR044492">
    <property type="entry name" value="P_typ_ATPase_HD_dom"/>
</dbReference>
<dbReference type="InterPro" id="IPR001757">
    <property type="entry name" value="P_typ_ATPase"/>
</dbReference>
<dbReference type="PRINTS" id="PR00120">
    <property type="entry name" value="HATPASE"/>
</dbReference>
<evidence type="ECO:0000256" key="4">
    <source>
        <dbReference type="ARBA" id="ARBA00022967"/>
    </source>
</evidence>
<dbReference type="SUPFAM" id="SSF81653">
    <property type="entry name" value="Calcium ATPase, transduction domain A"/>
    <property type="match status" value="1"/>
</dbReference>
<dbReference type="EC" id="3.6.3.-" evidence="9"/>
<dbReference type="RefSeq" id="WP_006302281.1">
    <property type="nucleotide sequence ID" value="NZ_ACGK02000001.1"/>
</dbReference>
<dbReference type="PANTHER" id="PTHR48085">
    <property type="entry name" value="CADMIUM/ZINC-TRANSPORTING ATPASE HMA2-RELATED"/>
    <property type="match status" value="1"/>
</dbReference>
<dbReference type="InterPro" id="IPR036412">
    <property type="entry name" value="HAD-like_sf"/>
</dbReference>
<comment type="similarity">
    <text evidence="2 7">Belongs to the cation transport ATPase (P-type) (TC 3.A.3) family. Type IB subfamily.</text>
</comment>
<dbReference type="OrthoDB" id="7059309at2"/>
<accession>F1T5U0</accession>
<dbReference type="NCBIfam" id="TIGR01525">
    <property type="entry name" value="ATPase-IB_hvy"/>
    <property type="match status" value="1"/>
</dbReference>
<keyword evidence="5 7" id="KW-1133">Transmembrane helix</keyword>
<keyword evidence="7" id="KW-1003">Cell membrane</keyword>
<evidence type="ECO:0000256" key="7">
    <source>
        <dbReference type="RuleBase" id="RU362081"/>
    </source>
</evidence>
<evidence type="ECO:0000256" key="6">
    <source>
        <dbReference type="ARBA" id="ARBA00023136"/>
    </source>
</evidence>
<dbReference type="GO" id="GO:0019829">
    <property type="term" value="F:ATPase-coupled monoatomic cation transmembrane transporter activity"/>
    <property type="evidence" value="ECO:0007669"/>
    <property type="project" value="InterPro"/>
</dbReference>
<dbReference type="EMBL" id="ACGK02000001">
    <property type="protein sequence ID" value="EGF23224.1"/>
    <property type="molecule type" value="Genomic_DNA"/>
</dbReference>
<keyword evidence="10" id="KW-1185">Reference proteome</keyword>
<proteinExistence type="inferred from homology"/>
<evidence type="ECO:0000256" key="2">
    <source>
        <dbReference type="ARBA" id="ARBA00006024"/>
    </source>
</evidence>
<evidence type="ECO:0000259" key="8">
    <source>
        <dbReference type="Pfam" id="PF00122"/>
    </source>
</evidence>
<keyword evidence="9" id="KW-0378">Hydrolase</keyword>
<dbReference type="GO" id="GO:0015086">
    <property type="term" value="F:cadmium ion transmembrane transporter activity"/>
    <property type="evidence" value="ECO:0007669"/>
    <property type="project" value="TreeGrafter"/>
</dbReference>
<dbReference type="Proteomes" id="UP000005947">
    <property type="component" value="Unassembled WGS sequence"/>
</dbReference>
<dbReference type="InterPro" id="IPR059000">
    <property type="entry name" value="ATPase_P-type_domA"/>
</dbReference>
<dbReference type="GO" id="GO:0046872">
    <property type="term" value="F:metal ion binding"/>
    <property type="evidence" value="ECO:0007669"/>
    <property type="project" value="UniProtKB-KW"/>
</dbReference>
<keyword evidence="7" id="KW-0547">Nucleotide-binding</keyword>
<dbReference type="PROSITE" id="PS01229">
    <property type="entry name" value="COF_2"/>
    <property type="match status" value="1"/>
</dbReference>
<dbReference type="InterPro" id="IPR023214">
    <property type="entry name" value="HAD_sf"/>
</dbReference>
<dbReference type="SFLD" id="SFLDG00002">
    <property type="entry name" value="C1.7:_P-type_atpase_like"/>
    <property type="match status" value="1"/>
</dbReference>
<dbReference type="InterPro" id="IPR018303">
    <property type="entry name" value="ATPase_P-typ_P_site"/>
</dbReference>
<comment type="caution">
    <text evidence="9">The sequence shown here is derived from an EMBL/GenBank/DDBJ whole genome shotgun (WGS) entry which is preliminary data.</text>
</comment>
<dbReference type="InterPro" id="IPR051014">
    <property type="entry name" value="Cation_Transport_ATPase_IB"/>
</dbReference>
<evidence type="ECO:0000256" key="3">
    <source>
        <dbReference type="ARBA" id="ARBA00022692"/>
    </source>
</evidence>